<dbReference type="EC" id="3.1.1.11" evidence="5"/>
<dbReference type="GO" id="GO:0009279">
    <property type="term" value="C:cell outer membrane"/>
    <property type="evidence" value="ECO:0007669"/>
    <property type="project" value="TreeGrafter"/>
</dbReference>
<proteinExistence type="inferred from homology"/>
<dbReference type="PROSITE" id="PS00503">
    <property type="entry name" value="PECTINESTERASE_2"/>
    <property type="match status" value="1"/>
</dbReference>
<dbReference type="InterPro" id="IPR000070">
    <property type="entry name" value="Pectinesterase_cat"/>
</dbReference>
<gene>
    <name evidence="5" type="ORF">EZS27_000608</name>
    <name evidence="6" type="ORF">EZS27_000684</name>
</gene>
<evidence type="ECO:0000313" key="5">
    <source>
        <dbReference type="EMBL" id="KAA6351976.1"/>
    </source>
</evidence>
<protein>
    <submittedName>
        <fullName evidence="5">Pectinesterase A</fullName>
        <ecNumber evidence="5">3.1.1.11</ecNumber>
    </submittedName>
</protein>
<comment type="caution">
    <text evidence="5">The sequence shown here is derived from an EMBL/GenBank/DDBJ whole genome shotgun (WGS) entry which is preliminary data.</text>
</comment>
<sequence>MIRRMKKNGLVICMLLFSVSCNSMAKSDKDVFVVAQDNSGDYTTLGEAFRALPDDSETWTTIQVKQGIYAEKLVLDVHKNKIRIVGEDPENTVITWNDHTGKIADGDTIHTYTSYTLSVRSNDVIFENITIQNSAGTVGQAVACETQGDKIVFLNCRLVGNQDTFFTRGTVSRVYVKNSYIEGTTDYIFGPSIAVFDRCHIHSKKNSYITAASTTEKNEYGYVFLDCRITATPEVTKLYLGRPWRSFAKTVFIRCELPPVILPEGWDNWRSPEKEKTVYYAEYQSTGLGAAPDKRVSWSRQLTDEEVAKYTLDRIFSKNTGGEPFSGNWIPLL</sequence>
<dbReference type="SUPFAM" id="SSF51126">
    <property type="entry name" value="Pectin lyase-like"/>
    <property type="match status" value="1"/>
</dbReference>
<evidence type="ECO:0000256" key="3">
    <source>
        <dbReference type="ARBA" id="ARBA00023085"/>
    </source>
</evidence>
<dbReference type="AlphaFoldDB" id="A0A5J4T0D9"/>
<accession>A0A5J4T0D9</accession>
<keyword evidence="2 5" id="KW-0378">Hydrolase</keyword>
<dbReference type="EMBL" id="SNRY01000006">
    <property type="protein sequence ID" value="KAA6351976.1"/>
    <property type="molecule type" value="Genomic_DNA"/>
</dbReference>
<dbReference type="EMBL" id="SNRY01000006">
    <property type="protein sequence ID" value="KAA6352052.1"/>
    <property type="molecule type" value="Genomic_DNA"/>
</dbReference>
<feature type="domain" description="Pectinesterase catalytic" evidence="4">
    <location>
        <begin position="33"/>
        <end position="315"/>
    </location>
</feature>
<comment type="similarity">
    <text evidence="1">Belongs to the pectinesterase family.</text>
</comment>
<dbReference type="PANTHER" id="PTHR31321:SF57">
    <property type="entry name" value="PECTINESTERASE 53-RELATED"/>
    <property type="match status" value="1"/>
</dbReference>
<dbReference type="InterPro" id="IPR011050">
    <property type="entry name" value="Pectin_lyase_fold/virulence"/>
</dbReference>
<keyword evidence="3" id="KW-0063">Aspartyl esterase</keyword>
<evidence type="ECO:0000259" key="4">
    <source>
        <dbReference type="Pfam" id="PF01095"/>
    </source>
</evidence>
<dbReference type="PROSITE" id="PS51257">
    <property type="entry name" value="PROKAR_LIPOPROTEIN"/>
    <property type="match status" value="1"/>
</dbReference>
<evidence type="ECO:0000256" key="2">
    <source>
        <dbReference type="ARBA" id="ARBA00022801"/>
    </source>
</evidence>
<organism evidence="5">
    <name type="scientific">termite gut metagenome</name>
    <dbReference type="NCBI Taxonomy" id="433724"/>
    <lineage>
        <taxon>unclassified sequences</taxon>
        <taxon>metagenomes</taxon>
        <taxon>organismal metagenomes</taxon>
    </lineage>
</organism>
<evidence type="ECO:0000313" key="6">
    <source>
        <dbReference type="EMBL" id="KAA6352052.1"/>
    </source>
</evidence>
<name>A0A5J4T0D9_9ZZZZ</name>
<dbReference type="GO" id="GO:0030599">
    <property type="term" value="F:pectinesterase activity"/>
    <property type="evidence" value="ECO:0007669"/>
    <property type="project" value="UniProtKB-EC"/>
</dbReference>
<dbReference type="GO" id="GO:0042545">
    <property type="term" value="P:cell wall modification"/>
    <property type="evidence" value="ECO:0007669"/>
    <property type="project" value="InterPro"/>
</dbReference>
<dbReference type="InterPro" id="IPR033131">
    <property type="entry name" value="Pectinesterase_Asp_AS"/>
</dbReference>
<dbReference type="Gene3D" id="2.160.20.10">
    <property type="entry name" value="Single-stranded right-handed beta-helix, Pectin lyase-like"/>
    <property type="match status" value="1"/>
</dbReference>
<reference evidence="5" key="1">
    <citation type="submission" date="2019-03" db="EMBL/GenBank/DDBJ databases">
        <title>Single cell metagenomics reveals metabolic interactions within the superorganism composed of flagellate Streblomastix strix and complex community of Bacteroidetes bacteria on its surface.</title>
        <authorList>
            <person name="Treitli S.C."/>
            <person name="Kolisko M."/>
            <person name="Husnik F."/>
            <person name="Keeling P."/>
            <person name="Hampl V."/>
        </authorList>
    </citation>
    <scope>NUCLEOTIDE SEQUENCE</scope>
    <source>
        <strain evidence="5">STM</strain>
    </source>
</reference>
<dbReference type="PANTHER" id="PTHR31321">
    <property type="entry name" value="ACYL-COA THIOESTER HYDROLASE YBHC-RELATED"/>
    <property type="match status" value="1"/>
</dbReference>
<dbReference type="Pfam" id="PF01095">
    <property type="entry name" value="Pectinesterase"/>
    <property type="match status" value="1"/>
</dbReference>
<dbReference type="InterPro" id="IPR012334">
    <property type="entry name" value="Pectin_lyas_fold"/>
</dbReference>
<evidence type="ECO:0000256" key="1">
    <source>
        <dbReference type="ARBA" id="ARBA00008891"/>
    </source>
</evidence>